<dbReference type="EMBL" id="FCOB02000001">
    <property type="protein sequence ID" value="SAK39714.1"/>
    <property type="molecule type" value="Genomic_DNA"/>
</dbReference>
<comment type="caution">
    <text evidence="2">The sequence shown here is derived from an EMBL/GenBank/DDBJ whole genome shotgun (WGS) entry which is preliminary data.</text>
</comment>
<evidence type="ECO:0000313" key="2">
    <source>
        <dbReference type="EMBL" id="SAK39714.1"/>
    </source>
</evidence>
<accession>A0A157Z2H4</accession>
<dbReference type="Pfam" id="PF01833">
    <property type="entry name" value="TIG"/>
    <property type="match status" value="1"/>
</dbReference>
<dbReference type="STRING" id="1777144.AWB83_00112"/>
<dbReference type="SUPFAM" id="SSF81296">
    <property type="entry name" value="E set domains"/>
    <property type="match status" value="2"/>
</dbReference>
<dbReference type="InterPro" id="IPR013783">
    <property type="entry name" value="Ig-like_fold"/>
</dbReference>
<proteinExistence type="predicted"/>
<dbReference type="OrthoDB" id="4648428at2"/>
<gene>
    <name evidence="2" type="ORF">AWB83_00112</name>
</gene>
<name>A0A157Z2H4_9BURK</name>
<dbReference type="InterPro" id="IPR014756">
    <property type="entry name" value="Ig_E-set"/>
</dbReference>
<dbReference type="Gene3D" id="2.60.120.380">
    <property type="match status" value="3"/>
</dbReference>
<dbReference type="Gene3D" id="2.60.40.10">
    <property type="entry name" value="Immunoglobulins"/>
    <property type="match status" value="2"/>
</dbReference>
<keyword evidence="3" id="KW-1185">Reference proteome</keyword>
<dbReference type="InterPro" id="IPR002909">
    <property type="entry name" value="IPT_dom"/>
</dbReference>
<protein>
    <recommendedName>
        <fullName evidence="1">IPT/TIG domain-containing protein</fullName>
    </recommendedName>
</protein>
<dbReference type="AlphaFoldDB" id="A0A157Z2H4"/>
<sequence>MKSQRSGAGRGRIRRFGLTWRYGSGEHLIAWIFWLLCSAAFGSGAVQAQSTGYVYDANGRIVAVTAGNSTSAQYGYNTLGHTRQVSTPIATSQLAIFAFSPTHGELGTEVIIQGQDFDPNAANDVVAFNGTTAPVTEATASQLTVHVPAGATSGPISIAADSQAATSATSFSVDGTGLAPVITSIAPVLVSVGGTVTVAGSHFEPSGMAPDTDMGGATVIPGLVSDTQIQFPVSNSTKSGYVTVANPYGKARSANPIIVLPGGMSASNVSSVSYLQGSVTNATVTIASAGQEGLVTFNGQSGAWVSLQLANIATTAGTLTYSIYSPTNAVVQQGTVSASNSSIHVHQLSVGGTYLVAFQSAASGVQFVVTSEKDRTVSASQSSVTTAFAGQSERLIVPAVAGQPLTLQVSTLSTNPANQLISYAILTPAYQALTSVATATIATLPIPVPMTGSYQLIVSPGANATGTAQAAVVSGDNVVVGEASAAFSGYSAGQTANVPFTANAGDNLEVLIDHLQNTNGDPVHINVLDANGTNLASGSCQGSTSECRLPVWNLAGGTYTIQVVPWWGNDVVTFNATVQPDVVGGALALNTPVTATLANGQVERFTLNATAGQDLSLSIAGITTTPSGQPVQVSVYSPGTILTTNALLSTSYTGSGTLQLSNLPATGTYTVVVSTTGLPASLQMTLAAVTASTNGQAGTYTGYLAGETANVPFTANAGDNLEVLIDQLQNTNGDPVHINVLDANGTNLASGSCRGSTSECRLPVWNLAGGTYTIQVVPWYSNDVVAFNATVQPDVVGPALIAGGTSNVALGVGQVERTTFTANTGDSYTLTLSGVSSDTVYVNVYDPSVGTITPTNASTSFNATSSNTVNLSNLSAGTYTVITYTGDAQASSAQLSLKPAPAN</sequence>
<dbReference type="CDD" id="cd00603">
    <property type="entry name" value="IPT_PCSR"/>
    <property type="match status" value="1"/>
</dbReference>
<reference evidence="2" key="1">
    <citation type="submission" date="2016-01" db="EMBL/GenBank/DDBJ databases">
        <authorList>
            <person name="Peeters C."/>
        </authorList>
    </citation>
    <scope>NUCLEOTIDE SEQUENCE [LARGE SCALE GENOMIC DNA]</scope>
    <source>
        <strain evidence="2">LMG 29326</strain>
    </source>
</reference>
<feature type="domain" description="IPT/TIG" evidence="1">
    <location>
        <begin position="98"/>
        <end position="172"/>
    </location>
</feature>
<organism evidence="2 3">
    <name type="scientific">Caballeronia ptereochthonis</name>
    <dbReference type="NCBI Taxonomy" id="1777144"/>
    <lineage>
        <taxon>Bacteria</taxon>
        <taxon>Pseudomonadati</taxon>
        <taxon>Pseudomonadota</taxon>
        <taxon>Betaproteobacteria</taxon>
        <taxon>Burkholderiales</taxon>
        <taxon>Burkholderiaceae</taxon>
        <taxon>Caballeronia</taxon>
    </lineage>
</organism>
<dbReference type="RefSeq" id="WP_087042308.1">
    <property type="nucleotide sequence ID" value="NZ_FCOB02000001.1"/>
</dbReference>
<evidence type="ECO:0000313" key="3">
    <source>
        <dbReference type="Proteomes" id="UP000054978"/>
    </source>
</evidence>
<dbReference type="Proteomes" id="UP000054978">
    <property type="component" value="Unassembled WGS sequence"/>
</dbReference>
<evidence type="ECO:0000259" key="1">
    <source>
        <dbReference type="Pfam" id="PF01833"/>
    </source>
</evidence>